<dbReference type="InterPro" id="IPR009784">
    <property type="entry name" value="DUF1349"/>
</dbReference>
<dbReference type="Proteomes" id="UP000264215">
    <property type="component" value="Unassembled WGS sequence"/>
</dbReference>
<name>A0A3D3TKB1_9BACT</name>
<dbReference type="Pfam" id="PF07081">
    <property type="entry name" value="DUF1349"/>
    <property type="match status" value="1"/>
</dbReference>
<dbReference type="EMBL" id="DQBS01000010">
    <property type="protein sequence ID" value="HCO69057.1"/>
    <property type="molecule type" value="Genomic_DNA"/>
</dbReference>
<dbReference type="PIRSF" id="PIRSF022704">
    <property type="entry name" value="UCP022704"/>
    <property type="match status" value="1"/>
</dbReference>
<reference evidence="1 2" key="1">
    <citation type="journal article" date="2018" name="Nat. Biotechnol.">
        <title>A standardized bacterial taxonomy based on genome phylogeny substantially revises the tree of life.</title>
        <authorList>
            <person name="Parks D.H."/>
            <person name="Chuvochina M."/>
            <person name="Waite D.W."/>
            <person name="Rinke C."/>
            <person name="Skarshewski A."/>
            <person name="Chaumeil P.A."/>
            <person name="Hugenholtz P."/>
        </authorList>
    </citation>
    <scope>NUCLEOTIDE SEQUENCE [LARGE SCALE GENOMIC DNA]</scope>
    <source>
        <strain evidence="1">UBA9905</strain>
    </source>
</reference>
<dbReference type="InterPro" id="IPR013320">
    <property type="entry name" value="ConA-like_dom_sf"/>
</dbReference>
<accession>A0A3D3TKB1</accession>
<protein>
    <submittedName>
        <fullName evidence="1">DUF1349 domain-containing protein</fullName>
    </submittedName>
</protein>
<evidence type="ECO:0000313" key="2">
    <source>
        <dbReference type="Proteomes" id="UP000264215"/>
    </source>
</evidence>
<proteinExistence type="predicted"/>
<dbReference type="PANTHER" id="PTHR35332:SF2">
    <property type="entry name" value="REGULATION OF ENOLASE PROTEIN 1"/>
    <property type="match status" value="1"/>
</dbReference>
<gene>
    <name evidence="1" type="ORF">DIT26_00465</name>
</gene>
<comment type="caution">
    <text evidence="1">The sequence shown here is derived from an EMBL/GenBank/DDBJ whole genome shotgun (WGS) entry which is preliminary data.</text>
</comment>
<organism evidence="1 2">
    <name type="scientific">Mesotoga infera</name>
    <dbReference type="NCBI Taxonomy" id="1236046"/>
    <lineage>
        <taxon>Bacteria</taxon>
        <taxon>Thermotogati</taxon>
        <taxon>Thermotogota</taxon>
        <taxon>Thermotogae</taxon>
        <taxon>Kosmotogales</taxon>
        <taxon>Kosmotogaceae</taxon>
        <taxon>Mesotoga</taxon>
    </lineage>
</organism>
<dbReference type="AlphaFoldDB" id="A0A3D3TKB1"/>
<dbReference type="Gene3D" id="2.60.120.200">
    <property type="match status" value="1"/>
</dbReference>
<dbReference type="SUPFAM" id="SSF49899">
    <property type="entry name" value="Concanavalin A-like lectins/glucanases"/>
    <property type="match status" value="1"/>
</dbReference>
<dbReference type="InterPro" id="IPR015987">
    <property type="entry name" value="UCP022704"/>
</dbReference>
<evidence type="ECO:0000313" key="1">
    <source>
        <dbReference type="EMBL" id="HCO69057.1"/>
    </source>
</evidence>
<dbReference type="PANTHER" id="PTHR35332">
    <property type="entry name" value="REGULATION OF ENOLASE PROTEIN 1"/>
    <property type="match status" value="1"/>
</dbReference>
<sequence>MNLSYFNAETIRRFTWFNEPEQWKLEDGNLIVRADAPTDFWQRTHYGFRNDNGHFLFLSLTGDFSLVVGAKFSPVNQYDQAGVMVRVSPSCWLKSSVEFEGSDPARLGVVVTNSGYSDWSTQNVPVETKNLRVRVDRKGPDYSVYAWQNGWVQLRLARLLEDDGKFPVMVGPYCCSPKGSGYRVVFEEIALQSE</sequence>